<dbReference type="Pfam" id="PF10396">
    <property type="entry name" value="TrmE_N"/>
    <property type="match status" value="1"/>
</dbReference>
<feature type="binding site" evidence="6">
    <location>
        <position position="120"/>
    </location>
    <ligand>
        <name>(6S)-5-formyl-5,6,7,8-tetrahydrofolate</name>
        <dbReference type="ChEBI" id="CHEBI:57457"/>
    </ligand>
</feature>
<dbReference type="InterPro" id="IPR031168">
    <property type="entry name" value="G_TrmE"/>
</dbReference>
<dbReference type="AlphaFoldDB" id="A0A0M3T295"/>
<dbReference type="InterPro" id="IPR006073">
    <property type="entry name" value="GTP-bd"/>
</dbReference>
<evidence type="ECO:0000256" key="6">
    <source>
        <dbReference type="HAMAP-Rule" id="MF_00379"/>
    </source>
</evidence>
<dbReference type="Pfam" id="PF01926">
    <property type="entry name" value="MMR_HSR1"/>
    <property type="match status" value="1"/>
</dbReference>
<dbReference type="Gene3D" id="3.30.1360.120">
    <property type="entry name" value="Probable tRNA modification gtpase trme, domain 1"/>
    <property type="match status" value="1"/>
</dbReference>
<keyword evidence="6" id="KW-0479">Metal-binding</keyword>
<keyword evidence="6" id="KW-0460">Magnesium</keyword>
<dbReference type="GO" id="GO:0003924">
    <property type="term" value="F:GTPase activity"/>
    <property type="evidence" value="ECO:0007669"/>
    <property type="project" value="UniProtKB-UniRule"/>
</dbReference>
<dbReference type="PANTHER" id="PTHR42714">
    <property type="entry name" value="TRNA MODIFICATION GTPASE GTPBP3"/>
    <property type="match status" value="1"/>
</dbReference>
<dbReference type="Pfam" id="PF12631">
    <property type="entry name" value="MnmE_helical"/>
    <property type="match status" value="1"/>
</dbReference>
<dbReference type="GO" id="GO:0005829">
    <property type="term" value="C:cytosol"/>
    <property type="evidence" value="ECO:0007669"/>
    <property type="project" value="TreeGrafter"/>
</dbReference>
<evidence type="ECO:0000256" key="7">
    <source>
        <dbReference type="RuleBase" id="RU003313"/>
    </source>
</evidence>
<dbReference type="InterPro" id="IPR027266">
    <property type="entry name" value="TrmE/GcvT-like"/>
</dbReference>
<dbReference type="RefSeq" id="WP_082345033.1">
    <property type="nucleotide sequence ID" value="NZ_CP006911.1"/>
</dbReference>
<evidence type="ECO:0000256" key="5">
    <source>
        <dbReference type="ARBA" id="ARBA00023134"/>
    </source>
</evidence>
<dbReference type="InterPro" id="IPR018948">
    <property type="entry name" value="GTP-bd_TrmE_N"/>
</dbReference>
<evidence type="ECO:0000313" key="10">
    <source>
        <dbReference type="Proteomes" id="UP000068905"/>
    </source>
</evidence>
<dbReference type="InterPro" id="IPR004520">
    <property type="entry name" value="GTPase_MnmE"/>
</dbReference>
<dbReference type="EMBL" id="CP006911">
    <property type="protein sequence ID" value="ALE02431.1"/>
    <property type="molecule type" value="Genomic_DNA"/>
</dbReference>
<dbReference type="InterPro" id="IPR005225">
    <property type="entry name" value="Small_GTP-bd"/>
</dbReference>
<feature type="binding site" evidence="6">
    <location>
        <position position="226"/>
    </location>
    <ligand>
        <name>K(+)</name>
        <dbReference type="ChEBI" id="CHEBI:29103"/>
    </ligand>
</feature>
<organism evidence="9 10">
    <name type="scientific">Candidatus Pseudothioglobus singularis PS1</name>
    <dbReference type="NCBI Taxonomy" id="1125411"/>
    <lineage>
        <taxon>Bacteria</taxon>
        <taxon>Pseudomonadati</taxon>
        <taxon>Pseudomonadota</taxon>
        <taxon>Gammaproteobacteria</taxon>
        <taxon>Candidatus Pseudothioglobaceae</taxon>
        <taxon>Candidatus Pseudothioglobus</taxon>
    </lineage>
</organism>
<dbReference type="OrthoDB" id="9805918at2"/>
<dbReference type="STRING" id="1125411.W908_07825"/>
<feature type="binding site" evidence="6">
    <location>
        <begin position="226"/>
        <end position="231"/>
    </location>
    <ligand>
        <name>GTP</name>
        <dbReference type="ChEBI" id="CHEBI:37565"/>
    </ligand>
</feature>
<sequence>MIHKSDTICALATAYGQSGIGVIRVTGPLSKSISKKILHQDLQPRYAYYGSFFDNDNNLIDKGVAIAFPGPNSYTGEDVVEFQGHGGVSVIRKLLATIISLDVRVAEPGEFTKRAFLNGKMDLVQAEAVQDLIQSSSEESALSAVRSLTGEFSEKINQILSELISLRVFVEATIDFSDEEIDFLESHEVSSKLQDLKVTLLNILESANQGAILRDGIHVAIAGKPNAGKSSLLNSLTKQPSAIVTDVAGTTRDVLKETIQIDGMPIHIIDTAGLHNSDNIIEQEGIRRAHTEINNADVVLLVYDASDKSVDLSILPESVKDKPKIVIKNKIDLTGSKTGIQNIQNNPEISISAKNGDGINIVRKALADFAGLNSNTEGVFLARKRHIIAINETLSFINSAISQLDGGASELVAEDLRQAGMHLGQITGEFSSDDLLGQIFSSFCIGK</sequence>
<dbReference type="PATRIC" id="fig|1125411.7.peg.1538"/>
<feature type="binding site" evidence="6">
    <location>
        <position position="81"/>
    </location>
    <ligand>
        <name>(6S)-5-formyl-5,6,7,8-tetrahydrofolate</name>
        <dbReference type="ChEBI" id="CHEBI:57457"/>
    </ligand>
</feature>
<evidence type="ECO:0000256" key="1">
    <source>
        <dbReference type="ARBA" id="ARBA00011043"/>
    </source>
</evidence>
<reference evidence="9 10" key="1">
    <citation type="journal article" date="2015" name="Genome Announc.">
        <title>Genome Sequence of 'Candidatus Thioglobus singularis' Strain PS1, a Mixotroph from the SUP05 Clade of Marine Gammaproteobacteria.</title>
        <authorList>
            <person name="Marshall K.T."/>
            <person name="Morris R.M."/>
        </authorList>
    </citation>
    <scope>NUCLEOTIDE SEQUENCE [LARGE SCALE GENOMIC DNA]</scope>
    <source>
        <strain evidence="9 10">PS1</strain>
    </source>
</reference>
<keyword evidence="5 6" id="KW-0342">GTP-binding</keyword>
<comment type="caution">
    <text evidence="6">Lacks conserved residue(s) required for the propagation of feature annotation.</text>
</comment>
<dbReference type="GO" id="GO:0005525">
    <property type="term" value="F:GTP binding"/>
    <property type="evidence" value="ECO:0007669"/>
    <property type="project" value="UniProtKB-UniRule"/>
</dbReference>
<dbReference type="SUPFAM" id="SSF52540">
    <property type="entry name" value="P-loop containing nucleoside triphosphate hydrolases"/>
    <property type="match status" value="1"/>
</dbReference>
<evidence type="ECO:0000256" key="4">
    <source>
        <dbReference type="ARBA" id="ARBA00022958"/>
    </source>
</evidence>
<comment type="subcellular location">
    <subcellularLocation>
        <location evidence="6">Cytoplasm</location>
    </subcellularLocation>
</comment>
<feature type="binding site" evidence="6">
    <location>
        <position position="250"/>
    </location>
    <ligand>
        <name>K(+)</name>
        <dbReference type="ChEBI" id="CHEBI:29103"/>
    </ligand>
</feature>
<feature type="binding site" evidence="6">
    <location>
        <position position="247"/>
    </location>
    <ligand>
        <name>K(+)</name>
        <dbReference type="ChEBI" id="CHEBI:29103"/>
    </ligand>
</feature>
<feature type="binding site" evidence="6">
    <location>
        <position position="24"/>
    </location>
    <ligand>
        <name>(6S)-5-formyl-5,6,7,8-tetrahydrofolate</name>
        <dbReference type="ChEBI" id="CHEBI:57457"/>
    </ligand>
</feature>
<dbReference type="NCBIfam" id="TIGR00450">
    <property type="entry name" value="mnmE_trmE_thdF"/>
    <property type="match status" value="1"/>
</dbReference>
<dbReference type="NCBIfam" id="NF003661">
    <property type="entry name" value="PRK05291.1-3"/>
    <property type="match status" value="1"/>
</dbReference>
<evidence type="ECO:0000313" key="9">
    <source>
        <dbReference type="EMBL" id="ALE02431.1"/>
    </source>
</evidence>
<dbReference type="CDD" id="cd04164">
    <property type="entry name" value="trmE"/>
    <property type="match status" value="1"/>
</dbReference>
<gene>
    <name evidence="6 9" type="primary">trmE</name>
    <name evidence="6" type="synonym">mnmE</name>
    <name evidence="9" type="ORF">W908_07825</name>
</gene>
<dbReference type="InterPro" id="IPR027368">
    <property type="entry name" value="MnmE_dom2"/>
</dbReference>
<comment type="similarity">
    <text evidence="1 6 7">Belongs to the TRAFAC class TrmE-Era-EngA-EngB-Septin-like GTPase superfamily. TrmE GTPase family.</text>
</comment>
<feature type="binding site" evidence="6">
    <location>
        <begin position="270"/>
        <end position="273"/>
    </location>
    <ligand>
        <name>GTP</name>
        <dbReference type="ChEBI" id="CHEBI:37565"/>
    </ligand>
</feature>
<comment type="subunit">
    <text evidence="6">Homodimer. Heterotetramer of two MnmE and two MnmG subunits.</text>
</comment>
<dbReference type="EC" id="3.6.-.-" evidence="6"/>
<dbReference type="GO" id="GO:0002098">
    <property type="term" value="P:tRNA wobble uridine modification"/>
    <property type="evidence" value="ECO:0007669"/>
    <property type="project" value="TreeGrafter"/>
</dbReference>
<keyword evidence="6" id="KW-0963">Cytoplasm</keyword>
<comment type="cofactor">
    <cofactor evidence="6">
        <name>K(+)</name>
        <dbReference type="ChEBI" id="CHEBI:29103"/>
    </cofactor>
    <text evidence="6">Binds 1 potassium ion per subunit.</text>
</comment>
<accession>A0A0M3T295</accession>
<dbReference type="KEGG" id="tsn:W908_07825"/>
<feature type="binding site" evidence="6">
    <location>
        <position position="447"/>
    </location>
    <ligand>
        <name>(6S)-5-formyl-5,6,7,8-tetrahydrofolate</name>
        <dbReference type="ChEBI" id="CHEBI:57457"/>
    </ligand>
</feature>
<comment type="function">
    <text evidence="6">Exhibits a very high intrinsic GTPase hydrolysis rate. Involved in the addition of a carboxymethylaminomethyl (cmnm) group at the wobble position (U34) of certain tRNAs, forming tRNA-cmnm(5)s(2)U34.</text>
</comment>
<dbReference type="Gene3D" id="3.40.50.300">
    <property type="entry name" value="P-loop containing nucleotide triphosphate hydrolases"/>
    <property type="match status" value="1"/>
</dbReference>
<feature type="binding site" evidence="6">
    <location>
        <position position="251"/>
    </location>
    <ligand>
        <name>Mg(2+)</name>
        <dbReference type="ChEBI" id="CHEBI:18420"/>
    </ligand>
</feature>
<dbReference type="FunFam" id="3.30.1360.120:FF:000007">
    <property type="entry name" value="tRNA modification GTPase GTPBP3, mitochondrial"/>
    <property type="match status" value="1"/>
</dbReference>
<dbReference type="PROSITE" id="PS51709">
    <property type="entry name" value="G_TRME"/>
    <property type="match status" value="1"/>
</dbReference>
<feature type="binding site" evidence="6">
    <location>
        <begin position="245"/>
        <end position="251"/>
    </location>
    <ligand>
        <name>GTP</name>
        <dbReference type="ChEBI" id="CHEBI:37565"/>
    </ligand>
</feature>
<dbReference type="HAMAP" id="MF_00379">
    <property type="entry name" value="GTPase_MnmE"/>
    <property type="match status" value="1"/>
</dbReference>
<evidence type="ECO:0000256" key="3">
    <source>
        <dbReference type="ARBA" id="ARBA00022741"/>
    </source>
</evidence>
<keyword evidence="10" id="KW-1185">Reference proteome</keyword>
<protein>
    <recommendedName>
        <fullName evidence="6">tRNA modification GTPase MnmE</fullName>
        <ecNumber evidence="6">3.6.-.-</ecNumber>
    </recommendedName>
</protein>
<dbReference type="GO" id="GO:0046872">
    <property type="term" value="F:metal ion binding"/>
    <property type="evidence" value="ECO:0007669"/>
    <property type="project" value="UniProtKB-KW"/>
</dbReference>
<keyword evidence="2 6" id="KW-0819">tRNA processing</keyword>
<dbReference type="PANTHER" id="PTHR42714:SF2">
    <property type="entry name" value="TRNA MODIFICATION GTPASE GTPBP3, MITOCHONDRIAL"/>
    <property type="match status" value="1"/>
</dbReference>
<dbReference type="InterPro" id="IPR025867">
    <property type="entry name" value="MnmE_helical"/>
</dbReference>
<keyword evidence="4 6" id="KW-0630">Potassium</keyword>
<feature type="binding site" evidence="6">
    <location>
        <position position="230"/>
    </location>
    <ligand>
        <name>Mg(2+)</name>
        <dbReference type="ChEBI" id="CHEBI:18420"/>
    </ligand>
</feature>
<dbReference type="SUPFAM" id="SSF116878">
    <property type="entry name" value="TrmE connector domain"/>
    <property type="match status" value="1"/>
</dbReference>
<feature type="binding site" evidence="6">
    <location>
        <position position="245"/>
    </location>
    <ligand>
        <name>K(+)</name>
        <dbReference type="ChEBI" id="CHEBI:29103"/>
    </ligand>
</feature>
<proteinExistence type="inferred from homology"/>
<dbReference type="Proteomes" id="UP000068905">
    <property type="component" value="Chromosome"/>
</dbReference>
<dbReference type="InterPro" id="IPR027417">
    <property type="entry name" value="P-loop_NTPase"/>
</dbReference>
<dbReference type="CDD" id="cd14858">
    <property type="entry name" value="TrmE_N"/>
    <property type="match status" value="1"/>
</dbReference>
<evidence type="ECO:0000256" key="2">
    <source>
        <dbReference type="ARBA" id="ARBA00022694"/>
    </source>
</evidence>
<keyword evidence="6" id="KW-0378">Hydrolase</keyword>
<name>A0A0M3T295_9GAMM</name>
<dbReference type="GO" id="GO:0030488">
    <property type="term" value="P:tRNA methylation"/>
    <property type="evidence" value="ECO:0007669"/>
    <property type="project" value="TreeGrafter"/>
</dbReference>
<evidence type="ECO:0000259" key="8">
    <source>
        <dbReference type="PROSITE" id="PS51709"/>
    </source>
</evidence>
<keyword evidence="3 6" id="KW-0547">Nucleotide-binding</keyword>
<feature type="domain" description="TrmE-type G" evidence="8">
    <location>
        <begin position="216"/>
        <end position="371"/>
    </location>
</feature>
<dbReference type="NCBIfam" id="TIGR00231">
    <property type="entry name" value="small_GTP"/>
    <property type="match status" value="1"/>
</dbReference>
<dbReference type="Gene3D" id="1.20.120.430">
    <property type="entry name" value="tRNA modification GTPase MnmE domain 2"/>
    <property type="match status" value="1"/>
</dbReference>